<evidence type="ECO:0000313" key="2">
    <source>
        <dbReference type="Proteomes" id="UP000428325"/>
    </source>
</evidence>
<accession>A0A6B9F871</accession>
<dbReference type="KEGG" id="hra:EI982_15290"/>
<gene>
    <name evidence="1" type="ORF">EI982_15290</name>
</gene>
<name>A0A6B9F871_9EURY</name>
<dbReference type="AlphaFoldDB" id="A0A6B9F871"/>
<keyword evidence="2" id="KW-1185">Reference proteome</keyword>
<protein>
    <submittedName>
        <fullName evidence="1">Uncharacterized protein</fullName>
    </submittedName>
</protein>
<organism evidence="1 2">
    <name type="scientific">Haloplanus rallus</name>
    <dbReference type="NCBI Taxonomy" id="1816183"/>
    <lineage>
        <taxon>Archaea</taxon>
        <taxon>Methanobacteriati</taxon>
        <taxon>Methanobacteriota</taxon>
        <taxon>Stenosarchaea group</taxon>
        <taxon>Halobacteria</taxon>
        <taxon>Halobacteriales</taxon>
        <taxon>Haloferacaceae</taxon>
        <taxon>Haloplanus</taxon>
    </lineage>
</organism>
<sequence>MLAPLRVGDGPNEFRLSSVETHTTTLDGDTGWAYRPPATLRCPECATDIIQGGPREPIDCPTCAVDLSPERFADLELLALRCPLCRTRMQHGRRHPETFDVPEWATCPNCQYHWEFKHFY</sequence>
<reference evidence="1 2" key="1">
    <citation type="submission" date="2018-12" db="EMBL/GenBank/DDBJ databases">
        <title>Complete genome sequence of Haloplanus rallus MBLA0036.</title>
        <authorList>
            <person name="Nam Y.-d."/>
            <person name="Kang J."/>
            <person name="Chung W.-H."/>
            <person name="Park Y.S."/>
        </authorList>
    </citation>
    <scope>NUCLEOTIDE SEQUENCE [LARGE SCALE GENOMIC DNA]</scope>
    <source>
        <strain evidence="1 2">MBLA0036</strain>
    </source>
</reference>
<evidence type="ECO:0000313" key="1">
    <source>
        <dbReference type="EMBL" id="QGX96706.1"/>
    </source>
</evidence>
<proteinExistence type="predicted"/>
<dbReference type="EMBL" id="CP034345">
    <property type="protein sequence ID" value="QGX96706.1"/>
    <property type="molecule type" value="Genomic_DNA"/>
</dbReference>
<dbReference type="Proteomes" id="UP000428325">
    <property type="component" value="Chromosome"/>
</dbReference>